<accession>A0A1W1VC44</accession>
<feature type="compositionally biased region" description="Polar residues" evidence="1">
    <location>
        <begin position="234"/>
        <end position="245"/>
    </location>
</feature>
<dbReference type="STRING" id="573058.SAMN00017477_1683"/>
<dbReference type="OrthoDB" id="9788567at2"/>
<keyword evidence="2" id="KW-0812">Transmembrane</keyword>
<sequence>MSKNKRYYWLKLKEDFFTDIRMRRLRKISAGGTYTIIYLKLLLLSLRDEGKLYFEKVDETFAKELALVIDETEDDIMITLQYLERVGLIEVIAEDEYFLTELPALIGSETDWASKKRKYREQRKELTGRTMSSNCLPNVRQEIEKEIDIDIDIEIEKEGEIEKDKILPPTPYGEYKNISLTDEEYQKLKDKLQGHTDTMIDKLSRYIESSRKTYKNHYVTIINWYQQDKEKLSQKNNGRTYSTNYEDSDSL</sequence>
<gene>
    <name evidence="4" type="ORF">SAMN00017477_1683</name>
</gene>
<name>A0A1W1VC44_PEPAS</name>
<dbReference type="Pfam" id="PF09681">
    <property type="entry name" value="Phage_rep_org_N"/>
    <property type="match status" value="1"/>
</dbReference>
<protein>
    <submittedName>
        <fullName evidence="4">Phage replisome organizer, putative, N-terminal region</fullName>
    </submittedName>
</protein>
<keyword evidence="2" id="KW-0472">Membrane</keyword>
<evidence type="ECO:0000256" key="2">
    <source>
        <dbReference type="SAM" id="Phobius"/>
    </source>
</evidence>
<evidence type="ECO:0000256" key="1">
    <source>
        <dbReference type="SAM" id="MobiDB-lite"/>
    </source>
</evidence>
<dbReference type="RefSeq" id="WP_084231232.1">
    <property type="nucleotide sequence ID" value="NZ_FWWR01000011.1"/>
</dbReference>
<evidence type="ECO:0000259" key="3">
    <source>
        <dbReference type="Pfam" id="PF09681"/>
    </source>
</evidence>
<evidence type="ECO:0000313" key="5">
    <source>
        <dbReference type="Proteomes" id="UP000192368"/>
    </source>
</evidence>
<dbReference type="NCBIfam" id="TIGR01714">
    <property type="entry name" value="phage_rep_org_N"/>
    <property type="match status" value="1"/>
</dbReference>
<dbReference type="InterPro" id="IPR010056">
    <property type="entry name" value="Phage_rep_org__N"/>
</dbReference>
<proteinExistence type="predicted"/>
<evidence type="ECO:0000313" key="4">
    <source>
        <dbReference type="EMBL" id="SMB90770.1"/>
    </source>
</evidence>
<dbReference type="AlphaFoldDB" id="A0A1W1VC44"/>
<dbReference type="EMBL" id="FWWR01000011">
    <property type="protein sequence ID" value="SMB90770.1"/>
    <property type="molecule type" value="Genomic_DNA"/>
</dbReference>
<keyword evidence="2" id="KW-1133">Transmembrane helix</keyword>
<keyword evidence="5" id="KW-1185">Reference proteome</keyword>
<reference evidence="5" key="1">
    <citation type="submission" date="2017-04" db="EMBL/GenBank/DDBJ databases">
        <authorList>
            <person name="Varghese N."/>
            <person name="Submissions S."/>
        </authorList>
    </citation>
    <scope>NUCLEOTIDE SEQUENCE [LARGE SCALE GENOMIC DNA]</scope>
    <source>
        <strain evidence="5">DSM 20463</strain>
    </source>
</reference>
<feature type="domain" description="Phage replisome organiser N-terminal" evidence="3">
    <location>
        <begin position="9"/>
        <end position="125"/>
    </location>
</feature>
<feature type="transmembrane region" description="Helical" evidence="2">
    <location>
        <begin position="28"/>
        <end position="46"/>
    </location>
</feature>
<organism evidence="4 5">
    <name type="scientific">Peptoniphilus asaccharolyticus DSM 20463</name>
    <dbReference type="NCBI Taxonomy" id="573058"/>
    <lineage>
        <taxon>Bacteria</taxon>
        <taxon>Bacillati</taxon>
        <taxon>Bacillota</taxon>
        <taxon>Tissierellia</taxon>
        <taxon>Tissierellales</taxon>
        <taxon>Peptoniphilaceae</taxon>
        <taxon>Peptoniphilus</taxon>
    </lineage>
</organism>
<feature type="region of interest" description="Disordered" evidence="1">
    <location>
        <begin position="232"/>
        <end position="251"/>
    </location>
</feature>
<dbReference type="Proteomes" id="UP000192368">
    <property type="component" value="Unassembled WGS sequence"/>
</dbReference>